<gene>
    <name evidence="1" type="ORF">SAMN02745134_03062</name>
</gene>
<organism evidence="1 2">
    <name type="scientific">Clostridium acidisoli DSM 12555</name>
    <dbReference type="NCBI Taxonomy" id="1121291"/>
    <lineage>
        <taxon>Bacteria</taxon>
        <taxon>Bacillati</taxon>
        <taxon>Bacillota</taxon>
        <taxon>Clostridia</taxon>
        <taxon>Eubacteriales</taxon>
        <taxon>Clostridiaceae</taxon>
        <taxon>Clostridium</taxon>
    </lineage>
</organism>
<evidence type="ECO:0000313" key="2">
    <source>
        <dbReference type="Proteomes" id="UP000192468"/>
    </source>
</evidence>
<dbReference type="OrthoDB" id="1932288at2"/>
<dbReference type="RefSeq" id="WP_084116944.1">
    <property type="nucleotide sequence ID" value="NZ_FWXH01000016.1"/>
</dbReference>
<name>A0A1W1XTC4_9CLOT</name>
<sequence length="85" mass="9795">MEKNNLFVRISYNNIAQDGVKSTKIRNSDIKANKYLIAGGFYNKNRGTLVFKAKDMEEVRQITEKNPLSKNLSMRYDVVILPKNV</sequence>
<dbReference type="Proteomes" id="UP000192468">
    <property type="component" value="Unassembled WGS sequence"/>
</dbReference>
<keyword evidence="2" id="KW-1185">Reference proteome</keyword>
<evidence type="ECO:0000313" key="1">
    <source>
        <dbReference type="EMBL" id="SMC27137.1"/>
    </source>
</evidence>
<accession>A0A1W1XTC4</accession>
<dbReference type="EMBL" id="FWXH01000016">
    <property type="protein sequence ID" value="SMC27137.1"/>
    <property type="molecule type" value="Genomic_DNA"/>
</dbReference>
<evidence type="ECO:0008006" key="3">
    <source>
        <dbReference type="Google" id="ProtNLM"/>
    </source>
</evidence>
<dbReference type="AlphaFoldDB" id="A0A1W1XTC4"/>
<proteinExistence type="predicted"/>
<protein>
    <recommendedName>
        <fullName evidence="3">YCII-related domain-containing protein</fullName>
    </recommendedName>
</protein>
<dbReference type="STRING" id="1121291.SAMN02745134_03062"/>
<reference evidence="1 2" key="1">
    <citation type="submission" date="2017-04" db="EMBL/GenBank/DDBJ databases">
        <authorList>
            <person name="Afonso C.L."/>
            <person name="Miller P.J."/>
            <person name="Scott M.A."/>
            <person name="Spackman E."/>
            <person name="Goraichik I."/>
            <person name="Dimitrov K.M."/>
            <person name="Suarez D.L."/>
            <person name="Swayne D.E."/>
        </authorList>
    </citation>
    <scope>NUCLEOTIDE SEQUENCE [LARGE SCALE GENOMIC DNA]</scope>
    <source>
        <strain evidence="1 2">DSM 12555</strain>
    </source>
</reference>